<dbReference type="InterPro" id="IPR016162">
    <property type="entry name" value="Ald_DH_N"/>
</dbReference>
<accession>A0A7R9FT11</accession>
<dbReference type="InterPro" id="IPR016161">
    <property type="entry name" value="Ald_DH/histidinol_DH"/>
</dbReference>
<evidence type="ECO:0000256" key="1">
    <source>
        <dbReference type="ARBA" id="ARBA00023002"/>
    </source>
</evidence>
<reference evidence="3" key="1">
    <citation type="submission" date="2020-11" db="EMBL/GenBank/DDBJ databases">
        <authorList>
            <person name="Tran Van P."/>
        </authorList>
    </citation>
    <scope>NUCLEOTIDE SEQUENCE</scope>
</reference>
<name>A0A7R9FT11_9CRUS</name>
<dbReference type="SUPFAM" id="SSF53720">
    <property type="entry name" value="ALDH-like"/>
    <property type="match status" value="1"/>
</dbReference>
<proteinExistence type="predicted"/>
<dbReference type="PANTHER" id="PTHR43353">
    <property type="entry name" value="SUCCINATE-SEMIALDEHYDE DEHYDROGENASE, MITOCHONDRIAL"/>
    <property type="match status" value="1"/>
</dbReference>
<keyword evidence="1" id="KW-0560">Oxidoreductase</keyword>
<dbReference type="InterPro" id="IPR016163">
    <property type="entry name" value="Ald_DH_C"/>
</dbReference>
<dbReference type="InterPro" id="IPR050740">
    <property type="entry name" value="Aldehyde_DH_Superfamily"/>
</dbReference>
<dbReference type="EMBL" id="CAJPEV010007986">
    <property type="protein sequence ID" value="CAG0905061.1"/>
    <property type="molecule type" value="Genomic_DNA"/>
</dbReference>
<dbReference type="PANTHER" id="PTHR43353:SF5">
    <property type="entry name" value="SUCCINATE-SEMIALDEHYDE DEHYDROGENASE, MITOCHONDRIAL"/>
    <property type="match status" value="1"/>
</dbReference>
<dbReference type="InterPro" id="IPR015590">
    <property type="entry name" value="Aldehyde_DH_dom"/>
</dbReference>
<keyword evidence="4" id="KW-1185">Reference proteome</keyword>
<evidence type="ECO:0000313" key="4">
    <source>
        <dbReference type="Proteomes" id="UP000677054"/>
    </source>
</evidence>
<gene>
    <name evidence="3" type="ORF">DSTB1V02_LOCUS13886</name>
</gene>
<feature type="domain" description="Aldehyde dehydrogenase" evidence="2">
    <location>
        <begin position="21"/>
        <end position="159"/>
    </location>
</feature>
<dbReference type="AlphaFoldDB" id="A0A7R9FT11"/>
<dbReference type="GO" id="GO:0004777">
    <property type="term" value="F:succinate-semialdehyde dehydrogenase (NAD+) activity"/>
    <property type="evidence" value="ECO:0007669"/>
    <property type="project" value="TreeGrafter"/>
</dbReference>
<dbReference type="EMBL" id="LR907503">
    <property type="protein sequence ID" value="CAD7254140.1"/>
    <property type="molecule type" value="Genomic_DNA"/>
</dbReference>
<dbReference type="OrthoDB" id="6336534at2759"/>
<dbReference type="GO" id="GO:0009450">
    <property type="term" value="P:gamma-aminobutyric acid catabolic process"/>
    <property type="evidence" value="ECO:0007669"/>
    <property type="project" value="TreeGrafter"/>
</dbReference>
<organism evidence="3">
    <name type="scientific">Darwinula stevensoni</name>
    <dbReference type="NCBI Taxonomy" id="69355"/>
    <lineage>
        <taxon>Eukaryota</taxon>
        <taxon>Metazoa</taxon>
        <taxon>Ecdysozoa</taxon>
        <taxon>Arthropoda</taxon>
        <taxon>Crustacea</taxon>
        <taxon>Oligostraca</taxon>
        <taxon>Ostracoda</taxon>
        <taxon>Podocopa</taxon>
        <taxon>Podocopida</taxon>
        <taxon>Darwinulocopina</taxon>
        <taxon>Darwinuloidea</taxon>
        <taxon>Darwinulidae</taxon>
        <taxon>Darwinula</taxon>
    </lineage>
</organism>
<dbReference type="Gene3D" id="3.40.605.10">
    <property type="entry name" value="Aldehyde Dehydrogenase, Chain A, domain 1"/>
    <property type="match status" value="1"/>
</dbReference>
<dbReference type="Proteomes" id="UP000677054">
    <property type="component" value="Unassembled WGS sequence"/>
</dbReference>
<protein>
    <recommendedName>
        <fullName evidence="2">Aldehyde dehydrogenase domain-containing protein</fullName>
    </recommendedName>
</protein>
<evidence type="ECO:0000313" key="3">
    <source>
        <dbReference type="EMBL" id="CAD7254140.1"/>
    </source>
</evidence>
<dbReference type="Gene3D" id="3.40.309.10">
    <property type="entry name" value="Aldehyde Dehydrogenase, Chain A, domain 2"/>
    <property type="match status" value="1"/>
</dbReference>
<dbReference type="Pfam" id="PF00171">
    <property type="entry name" value="Aldedh"/>
    <property type="match status" value="1"/>
</dbReference>
<dbReference type="GO" id="GO:0005739">
    <property type="term" value="C:mitochondrion"/>
    <property type="evidence" value="ECO:0007669"/>
    <property type="project" value="TreeGrafter"/>
</dbReference>
<sequence length="167" mass="18636">MQPCGSIFPLEQPCQRTSISAQIEKLMHDAVEEGCRVIRGRRRHEKGGLFYQPTLVEVQSTDSILFREEIFGPVAAFYKFATEEEALRIANSSDKGLTGYVYTRDLAQIWRVSRGLEVGMVGVNEPIVSRCETAFGGVKESGFGVEGSRHGLQEYTYLKLLCLGHMA</sequence>
<evidence type="ECO:0000259" key="2">
    <source>
        <dbReference type="Pfam" id="PF00171"/>
    </source>
</evidence>